<feature type="transmembrane region" description="Helical" evidence="1">
    <location>
        <begin position="106"/>
        <end position="128"/>
    </location>
</feature>
<gene>
    <name evidence="3" type="ORF">J2W50_003738</name>
</gene>
<reference evidence="3 4" key="1">
    <citation type="submission" date="2023-07" db="EMBL/GenBank/DDBJ databases">
        <title>Sorghum-associated microbial communities from plants grown in Nebraska, USA.</title>
        <authorList>
            <person name="Schachtman D."/>
        </authorList>
    </citation>
    <scope>NUCLEOTIDE SEQUENCE [LARGE SCALE GENOMIC DNA]</scope>
    <source>
        <strain evidence="3 4">596</strain>
    </source>
</reference>
<organism evidence="3 4">
    <name type="scientific">Herbaspirillum frisingense</name>
    <dbReference type="NCBI Taxonomy" id="92645"/>
    <lineage>
        <taxon>Bacteria</taxon>
        <taxon>Pseudomonadati</taxon>
        <taxon>Pseudomonadota</taxon>
        <taxon>Betaproteobacteria</taxon>
        <taxon>Burkholderiales</taxon>
        <taxon>Oxalobacteraceae</taxon>
        <taxon>Herbaspirillum</taxon>
    </lineage>
</organism>
<evidence type="ECO:0000256" key="1">
    <source>
        <dbReference type="SAM" id="Phobius"/>
    </source>
</evidence>
<keyword evidence="1" id="KW-1133">Transmembrane helix</keyword>
<dbReference type="EMBL" id="JAVDSJ010000005">
    <property type="protein sequence ID" value="MDR6585520.1"/>
    <property type="molecule type" value="Genomic_DNA"/>
</dbReference>
<protein>
    <recommendedName>
        <fullName evidence="2">Tip attachment protein J HDII-ins2 domain-containing protein</fullName>
    </recommendedName>
</protein>
<dbReference type="Pfam" id="PF24801">
    <property type="entry name" value="FNIII-A_GpJ"/>
    <property type="match status" value="1"/>
</dbReference>
<name>A0ABU1PIJ5_9BURK</name>
<keyword evidence="4" id="KW-1185">Reference proteome</keyword>
<proteinExistence type="predicted"/>
<dbReference type="RefSeq" id="WP_310011336.1">
    <property type="nucleotide sequence ID" value="NZ_JAVDSJ010000005.1"/>
</dbReference>
<accession>A0ABU1PIJ5</accession>
<evidence type="ECO:0000259" key="2">
    <source>
        <dbReference type="Pfam" id="PF24801"/>
    </source>
</evidence>
<evidence type="ECO:0000313" key="4">
    <source>
        <dbReference type="Proteomes" id="UP001260715"/>
    </source>
</evidence>
<dbReference type="NCBIfam" id="NF040662">
    <property type="entry name" value="attach_TipJ_rel"/>
    <property type="match status" value="1"/>
</dbReference>
<dbReference type="Proteomes" id="UP001260715">
    <property type="component" value="Unassembled WGS sequence"/>
</dbReference>
<evidence type="ECO:0000313" key="3">
    <source>
        <dbReference type="EMBL" id="MDR6585520.1"/>
    </source>
</evidence>
<keyword evidence="1" id="KW-0472">Membrane</keyword>
<dbReference type="InterPro" id="IPR055385">
    <property type="entry name" value="GpJ_HDII-ins2"/>
</dbReference>
<sequence>MELIDRDGHVISSLPDRVQTPARSTDVVVTPHPITLQGQRIEAAALLHAETLSSFLARVAPEVLDGDWVVSLDGADVPVQLWRLTRPKPGVLVGCRRRPRGDVVKLAAIVAIAYFTLGAGGLGAGGLFAAGGAIGGGFLAAAGAFVAGTMLVNSLLGPKQASLDALQSTPTSTTYSLSGGNNQSRPYEPLGLLFGEVRISPDFSSRPFTWYEGQDQYLYEILHGGINCYFVRDIRIGKTPLEGYSDWSTQADGFAGMTQQPLLAWSNVDTTAGAQLPGGPDLGNWYDYTPGPWVTRTTSTGTRVVQVDFEFQLFYVGDKGDYATRHCDIEGQIRLLPDGDWVSLAPHRYTGSKPESARVTTSYEVDEGQYEVRFRKCTADKSDTREVNKFSWSALKSVQADGGYYAGIGRLGLKIKATGQLNGQLDTVNWLGSSNPVNLWNGSSWVVANVRAQGLCNPGAQMLAYMRGIYDPDGRLQAGMGLSDDMIDIESLQGFMVRCTQMGFTFDWYADQTVSHGDVLNNMAAAGMGSLAWPRGRLGVVWYQEDEPVSGVVNMATIKAGSFRVDYLTLDTADGLEYQFFDRNQDFVWDTIRVTAPNVETPLNPAKVSSVGVTEAAHAAMLARFHVAQSEFQRKSITFETDLEHLTYQRGAVLLLSHDVTQWGYGGRLAGASLVGGTGGTVHLILDDIVPAGSGGYVGLRFLGDRGLTVFPVQPLAEPSRELVLAAPWPVGVPLPGQDGNQVHDTLWMYDIKETPGYRVRVTSVQPDSDLTGATVTCVPETDEFWEYVLTGTYEPPSNQSSLSALPAVVRVEVSEQLVRQGNTFAVLLALVMDYTGSVDHVEIWGTLDENPAQYLGRTATRRFEFSAGLSGVWTFDVRPYDGLGRLGTAFKISYSVAGLSAPPATVPWFHIDGNRLDWGLVADVDLAGYLIRYHYGDNPSWGDAHPLHDGVVTEMPYVPQSLPQGPITLMIRALDTSGNQSVASAVIRTQFGDVLVANVVETHDFQALGFPGAITGGSVSGGEIRSDSTSLFYGDDNANFYSHYDSTVFYTSDYAALTYVTTLFGPSLLATGSKLTLELDFDGSQRFIEYRVVGADPMYGGLDSEAFYRADDTLFYSNDGDFVPWPGQVTAQPALYQFRFQAGLGDVQGRIGTCRLVIDVPDVVERFNDVAVPMGGMRLTITKDWNQIMNIQLTLQSDGGSAVQAKWIDKDAVLGPLIICTDSAGASVAGNVDAVLQGK</sequence>
<keyword evidence="1" id="KW-0812">Transmembrane</keyword>
<feature type="domain" description="Tip attachment protein J HDII-ins2" evidence="2">
    <location>
        <begin position="291"/>
        <end position="399"/>
    </location>
</feature>
<comment type="caution">
    <text evidence="3">The sequence shown here is derived from an EMBL/GenBank/DDBJ whole genome shotgun (WGS) entry which is preliminary data.</text>
</comment>
<feature type="transmembrane region" description="Helical" evidence="1">
    <location>
        <begin position="134"/>
        <end position="156"/>
    </location>
</feature>